<organism evidence="2 3">
    <name type="scientific">Acanthocheilonema viteae</name>
    <name type="common">Filarial nematode worm</name>
    <name type="synonym">Dipetalonema viteae</name>
    <dbReference type="NCBI Taxonomy" id="6277"/>
    <lineage>
        <taxon>Eukaryota</taxon>
        <taxon>Metazoa</taxon>
        <taxon>Ecdysozoa</taxon>
        <taxon>Nematoda</taxon>
        <taxon>Chromadorea</taxon>
        <taxon>Rhabditida</taxon>
        <taxon>Spirurina</taxon>
        <taxon>Spiruromorpha</taxon>
        <taxon>Filarioidea</taxon>
        <taxon>Onchocercidae</taxon>
        <taxon>Acanthocheilonema</taxon>
    </lineage>
</organism>
<feature type="transmembrane region" description="Helical" evidence="1">
    <location>
        <begin position="6"/>
        <end position="24"/>
    </location>
</feature>
<dbReference type="EMBL" id="UPTC01000137">
    <property type="protein sequence ID" value="VBB26726.1"/>
    <property type="molecule type" value="Genomic_DNA"/>
</dbReference>
<accession>A0A498S4G2</accession>
<dbReference type="AlphaFoldDB" id="A0A498S4G2"/>
<protein>
    <submittedName>
        <fullName evidence="2">Uncharacterized protein</fullName>
    </submittedName>
</protein>
<evidence type="ECO:0000313" key="2">
    <source>
        <dbReference type="EMBL" id="VBB26726.1"/>
    </source>
</evidence>
<dbReference type="Proteomes" id="UP000276991">
    <property type="component" value="Unassembled WGS sequence"/>
</dbReference>
<evidence type="ECO:0000313" key="3">
    <source>
        <dbReference type="Proteomes" id="UP000276991"/>
    </source>
</evidence>
<name>A0A498S4G2_ACAVI</name>
<dbReference type="OrthoDB" id="19039at2759"/>
<keyword evidence="3" id="KW-1185">Reference proteome</keyword>
<gene>
    <name evidence="2" type="ORF">NAV_LOCUS1556</name>
</gene>
<keyword evidence="1" id="KW-1133">Transmembrane helix</keyword>
<reference evidence="2 3" key="1">
    <citation type="submission" date="2018-08" db="EMBL/GenBank/DDBJ databases">
        <authorList>
            <person name="Laetsch R D."/>
            <person name="Stevens L."/>
            <person name="Kumar S."/>
            <person name="Blaxter L. M."/>
        </authorList>
    </citation>
    <scope>NUCLEOTIDE SEQUENCE [LARGE SCALE GENOMIC DNA]</scope>
</reference>
<dbReference type="STRING" id="6277.A0A498S4G2"/>
<evidence type="ECO:0000256" key="1">
    <source>
        <dbReference type="SAM" id="Phobius"/>
    </source>
</evidence>
<proteinExistence type="predicted"/>
<dbReference type="UniPathway" id="UPA00378"/>
<sequence>MLMAIGVILHLIINVIGTSIFLLASSKNYPGGEALNSLQYLRYFNQNNPMTVYIDNYAAQTGVSRFLELYDTWQYNKTENLGLSQLEEFDYLLIGSYTEPNIIDFAARNFSSTHRILFDVKAFQ</sequence>
<keyword evidence="1" id="KW-0472">Membrane</keyword>
<keyword evidence="1" id="KW-0812">Transmembrane</keyword>